<dbReference type="AlphaFoldDB" id="A0A918P4E9"/>
<protein>
    <submittedName>
        <fullName evidence="1">Uncharacterized protein</fullName>
    </submittedName>
</protein>
<proteinExistence type="predicted"/>
<dbReference type="EMBL" id="BMVU01000148">
    <property type="protein sequence ID" value="GGY19424.1"/>
    <property type="molecule type" value="Genomic_DNA"/>
</dbReference>
<accession>A0A918P4E9</accession>
<evidence type="ECO:0000313" key="1">
    <source>
        <dbReference type="EMBL" id="GGY19424.1"/>
    </source>
</evidence>
<dbReference type="RefSeq" id="WP_190195398.1">
    <property type="nucleotide sequence ID" value="NZ_BMVU01000148.1"/>
</dbReference>
<organism evidence="1 2">
    <name type="scientific">Streptomyces minutiscleroticus</name>
    <dbReference type="NCBI Taxonomy" id="68238"/>
    <lineage>
        <taxon>Bacteria</taxon>
        <taxon>Bacillati</taxon>
        <taxon>Actinomycetota</taxon>
        <taxon>Actinomycetes</taxon>
        <taxon>Kitasatosporales</taxon>
        <taxon>Streptomycetaceae</taxon>
        <taxon>Streptomyces</taxon>
    </lineage>
</organism>
<evidence type="ECO:0000313" key="2">
    <source>
        <dbReference type="Proteomes" id="UP000619244"/>
    </source>
</evidence>
<sequence length="65" mass="7284">MELRQELIEGRAELPRVGAVVPARGVHPPYIVVNAYDDEIEAATAYLRDLALNDCSRSCPAEWWS</sequence>
<gene>
    <name evidence="1" type="ORF">GCM10010358_82810</name>
</gene>
<reference evidence="1" key="2">
    <citation type="submission" date="2020-09" db="EMBL/GenBank/DDBJ databases">
        <authorList>
            <person name="Sun Q."/>
            <person name="Ohkuma M."/>
        </authorList>
    </citation>
    <scope>NUCLEOTIDE SEQUENCE</scope>
    <source>
        <strain evidence="1">JCM 4790</strain>
    </source>
</reference>
<keyword evidence="2" id="KW-1185">Reference proteome</keyword>
<dbReference type="Proteomes" id="UP000619244">
    <property type="component" value="Unassembled WGS sequence"/>
</dbReference>
<comment type="caution">
    <text evidence="1">The sequence shown here is derived from an EMBL/GenBank/DDBJ whole genome shotgun (WGS) entry which is preliminary data.</text>
</comment>
<name>A0A918P4E9_9ACTN</name>
<reference evidence="1" key="1">
    <citation type="journal article" date="2014" name="Int. J. Syst. Evol. Microbiol.">
        <title>Complete genome sequence of Corynebacterium casei LMG S-19264T (=DSM 44701T), isolated from a smear-ripened cheese.</title>
        <authorList>
            <consortium name="US DOE Joint Genome Institute (JGI-PGF)"/>
            <person name="Walter F."/>
            <person name="Albersmeier A."/>
            <person name="Kalinowski J."/>
            <person name="Ruckert C."/>
        </authorList>
    </citation>
    <scope>NUCLEOTIDE SEQUENCE</scope>
    <source>
        <strain evidence="1">JCM 4790</strain>
    </source>
</reference>